<evidence type="ECO:0000313" key="3">
    <source>
        <dbReference type="Proteomes" id="UP000276588"/>
    </source>
</evidence>
<dbReference type="AlphaFoldDB" id="A0A3A6QA86"/>
<organism evidence="2 3">
    <name type="scientific">Halonotius aquaticus</name>
    <dbReference type="NCBI Taxonomy" id="2216978"/>
    <lineage>
        <taxon>Archaea</taxon>
        <taxon>Methanobacteriati</taxon>
        <taxon>Methanobacteriota</taxon>
        <taxon>Stenosarchaea group</taxon>
        <taxon>Halobacteria</taxon>
        <taxon>Halobacteriales</taxon>
        <taxon>Haloferacaceae</taxon>
        <taxon>Halonotius</taxon>
    </lineage>
</organism>
<evidence type="ECO:0000313" key="2">
    <source>
        <dbReference type="EMBL" id="RJX42797.1"/>
    </source>
</evidence>
<name>A0A3A6QA86_9EURY</name>
<sequence>MAGCAAGLTAGLAGCADPDAVMYVESVPAATDIATQATTAPDSRDAETAELVAETVAGGTNRTSRNDRGNPPYQPNRPVRYNGTVYDLNWDATGRQQQRTEYLLSVTIHDADSDYAPEISFDELPAVDQERLTPLPRVIGQIEEANETPGLPEPFERQAWYPPADREASALVPEPAYDTIEVNGYPVTVTVEPVTVQLDVFAYTATERASSLAAFGRELRSAHRFPLIRLSDAEREFFEMVIEEGSFYKGGFDDVEDGVFEGVAEQFVRQPALFTQYDSEAEWLTRYDGTDYWVTIDFVRMSEFADRIQPVEEL</sequence>
<comment type="caution">
    <text evidence="2">The sequence shown here is derived from an EMBL/GenBank/DDBJ whole genome shotgun (WGS) entry which is preliminary data.</text>
</comment>
<accession>A0A3A6QA86</accession>
<keyword evidence="3" id="KW-1185">Reference proteome</keyword>
<dbReference type="Proteomes" id="UP000276588">
    <property type="component" value="Unassembled WGS sequence"/>
</dbReference>
<gene>
    <name evidence="2" type="ORF">DM826_08900</name>
</gene>
<dbReference type="EMBL" id="QKNY01000013">
    <property type="protein sequence ID" value="RJX42797.1"/>
    <property type="molecule type" value="Genomic_DNA"/>
</dbReference>
<proteinExistence type="predicted"/>
<reference evidence="2 3" key="1">
    <citation type="submission" date="2018-06" db="EMBL/GenBank/DDBJ databases">
        <title>Halonotius sp. F13-13 a new haloarchaeeon isolated from a solar saltern from Isla Cristina, Huelva, Spain.</title>
        <authorList>
            <person name="Duran-Viseras A."/>
            <person name="Sanchez-Porro C."/>
            <person name="Ventosa A."/>
        </authorList>
    </citation>
    <scope>NUCLEOTIDE SEQUENCE [LARGE SCALE GENOMIC DNA]</scope>
    <source>
        <strain evidence="2 3">F13-13</strain>
    </source>
</reference>
<evidence type="ECO:0000256" key="1">
    <source>
        <dbReference type="SAM" id="MobiDB-lite"/>
    </source>
</evidence>
<feature type="region of interest" description="Disordered" evidence="1">
    <location>
        <begin position="55"/>
        <end position="80"/>
    </location>
</feature>
<protein>
    <submittedName>
        <fullName evidence="2">Uncharacterized protein</fullName>
    </submittedName>
</protein>